<evidence type="ECO:0000256" key="7">
    <source>
        <dbReference type="ARBA" id="ARBA00023004"/>
    </source>
</evidence>
<keyword evidence="5" id="KW-0819">tRNA processing</keyword>
<evidence type="ECO:0000313" key="11">
    <source>
        <dbReference type="EMBL" id="PIY72073.1"/>
    </source>
</evidence>
<evidence type="ECO:0000256" key="5">
    <source>
        <dbReference type="ARBA" id="ARBA00022694"/>
    </source>
</evidence>
<keyword evidence="6" id="KW-0479">Metal-binding</keyword>
<protein>
    <recommendedName>
        <fullName evidence="10">Radical SAM core domain-containing protein</fullName>
    </recommendedName>
</protein>
<dbReference type="Pfam" id="PF04055">
    <property type="entry name" value="Radical_SAM"/>
    <property type="match status" value="1"/>
</dbReference>
<dbReference type="GO" id="GO:0016746">
    <property type="term" value="F:acyltransferase activity"/>
    <property type="evidence" value="ECO:0007669"/>
    <property type="project" value="UniProtKB-KW"/>
</dbReference>
<dbReference type="AlphaFoldDB" id="A0A2M7QIE1"/>
<feature type="domain" description="Radical SAM core" evidence="10">
    <location>
        <begin position="90"/>
        <end position="369"/>
    </location>
</feature>
<evidence type="ECO:0000256" key="1">
    <source>
        <dbReference type="ARBA" id="ARBA00001966"/>
    </source>
</evidence>
<evidence type="ECO:0000256" key="9">
    <source>
        <dbReference type="ARBA" id="ARBA00023315"/>
    </source>
</evidence>
<dbReference type="InterPro" id="IPR039661">
    <property type="entry name" value="ELP3"/>
</dbReference>
<proteinExistence type="predicted"/>
<dbReference type="SUPFAM" id="SSF102114">
    <property type="entry name" value="Radical SAM enzymes"/>
    <property type="match status" value="1"/>
</dbReference>
<dbReference type="SFLD" id="SFLDG01086">
    <property type="entry name" value="elongater_protein-like"/>
    <property type="match status" value="1"/>
</dbReference>
<dbReference type="CDD" id="cd01335">
    <property type="entry name" value="Radical_SAM"/>
    <property type="match status" value="1"/>
</dbReference>
<name>A0A2M7QIE1_9BACT</name>
<dbReference type="SMART" id="SM00729">
    <property type="entry name" value="Elp3"/>
    <property type="match status" value="1"/>
</dbReference>
<reference evidence="12" key="1">
    <citation type="submission" date="2017-09" db="EMBL/GenBank/DDBJ databases">
        <title>Depth-based differentiation of microbial function through sediment-hosted aquifers and enrichment of novel symbionts in the deep terrestrial subsurface.</title>
        <authorList>
            <person name="Probst A.J."/>
            <person name="Ladd B."/>
            <person name="Jarett J.K."/>
            <person name="Geller-Mcgrath D.E."/>
            <person name="Sieber C.M.K."/>
            <person name="Emerson J.B."/>
            <person name="Anantharaman K."/>
            <person name="Thomas B.C."/>
            <person name="Malmstrom R."/>
            <person name="Stieglmeier M."/>
            <person name="Klingl A."/>
            <person name="Woyke T."/>
            <person name="Ryan C.M."/>
            <person name="Banfield J.F."/>
        </authorList>
    </citation>
    <scope>NUCLEOTIDE SEQUENCE [LARGE SCALE GENOMIC DNA]</scope>
</reference>
<keyword evidence="8" id="KW-0411">Iron-sulfur</keyword>
<evidence type="ECO:0000256" key="8">
    <source>
        <dbReference type="ARBA" id="ARBA00023014"/>
    </source>
</evidence>
<evidence type="ECO:0000256" key="6">
    <source>
        <dbReference type="ARBA" id="ARBA00022723"/>
    </source>
</evidence>
<sequence length="528" mass="61462">MFYPKNFPKKLEKDLVILLLYIQNKTKTELTSKNLVQYIHQYLKTSNKTIFNGSVPSYWWLQFILYRHKKKFSADFVDLIRPLLTKTKTRSLSGIIPLSLFTKGVGCPFNCAYCPNEPGIPKSYLSDEPAVMRALRHKFDPFKQTQSRLIMFCLSNHPLDKVEIIIKGGTFSFYSKQYRIRFMKRIFHACNTNIQNLIMTGNNQKEKSLDFNEEQKQNEKALSRIIGINIETRPDYINQSELRYLRKLGITHVEIGVQALDNDIYTLIRRGHTIQSVINATQQLKDAGFKVGYHLMLNLPGSDTHKDFVLLKKAFENDLFKPDHLKLYPTAITPFTDISKWYKEGIYKPYSLSEMIKTIIAFKKNVVPEWTRIGRLTRDITTTMMENKQFPPNLRELIQKEMSAENIACKCIRCREIKDTQIQGKIKMRIIKYQASGGIEYFLEYVDEENHSLGFLRLRIPSYITNKKIKPMFSVLKNASIVRELHVYGQSTEIGSKTKKNIQHKSLGEKLLKKAEKITQKQGLTKIV</sequence>
<keyword evidence="4" id="KW-0949">S-adenosyl-L-methionine</keyword>
<dbReference type="Pfam" id="PF16199">
    <property type="entry name" value="Radical_SAM_C"/>
    <property type="match status" value="1"/>
</dbReference>
<dbReference type="GO" id="GO:0033588">
    <property type="term" value="C:elongator holoenzyme complex"/>
    <property type="evidence" value="ECO:0007669"/>
    <property type="project" value="TreeGrafter"/>
</dbReference>
<evidence type="ECO:0000256" key="3">
    <source>
        <dbReference type="ARBA" id="ARBA00022679"/>
    </source>
</evidence>
<dbReference type="InterPro" id="IPR032432">
    <property type="entry name" value="Radical_SAM_C"/>
</dbReference>
<dbReference type="EMBL" id="PFLI01000098">
    <property type="protein sequence ID" value="PIY72073.1"/>
    <property type="molecule type" value="Genomic_DNA"/>
</dbReference>
<organism evidence="11 12">
    <name type="scientific">Candidatus Roizmanbacteria bacterium CG_4_10_14_0_8_um_filter_33_9</name>
    <dbReference type="NCBI Taxonomy" id="1974826"/>
    <lineage>
        <taxon>Bacteria</taxon>
        <taxon>Candidatus Roizmaniibacteriota</taxon>
    </lineage>
</organism>
<evidence type="ECO:0000256" key="2">
    <source>
        <dbReference type="ARBA" id="ARBA00022485"/>
    </source>
</evidence>
<dbReference type="SFLD" id="SFLDS00029">
    <property type="entry name" value="Radical_SAM"/>
    <property type="match status" value="1"/>
</dbReference>
<feature type="non-terminal residue" evidence="11">
    <location>
        <position position="528"/>
    </location>
</feature>
<dbReference type="GO" id="GO:0051539">
    <property type="term" value="F:4 iron, 4 sulfur cluster binding"/>
    <property type="evidence" value="ECO:0007669"/>
    <property type="project" value="UniProtKB-KW"/>
</dbReference>
<accession>A0A2M7QIE1</accession>
<dbReference type="NCBIfam" id="TIGR01211">
    <property type="entry name" value="ELP3"/>
    <property type="match status" value="1"/>
</dbReference>
<evidence type="ECO:0000256" key="4">
    <source>
        <dbReference type="ARBA" id="ARBA00022691"/>
    </source>
</evidence>
<dbReference type="PANTHER" id="PTHR11135:SF2">
    <property type="entry name" value="ELONGATOR COMPLEX PROTEIN 3"/>
    <property type="match status" value="1"/>
</dbReference>
<keyword evidence="3" id="KW-0808">Transferase</keyword>
<dbReference type="InterPro" id="IPR034687">
    <property type="entry name" value="ELP3-like"/>
</dbReference>
<keyword evidence="2" id="KW-0004">4Fe-4S</keyword>
<dbReference type="InterPro" id="IPR007197">
    <property type="entry name" value="rSAM"/>
</dbReference>
<dbReference type="InterPro" id="IPR006638">
    <property type="entry name" value="Elp3/MiaA/NifB-like_rSAM"/>
</dbReference>
<dbReference type="Gene3D" id="3.20.20.70">
    <property type="entry name" value="Aldolase class I"/>
    <property type="match status" value="1"/>
</dbReference>
<keyword evidence="9" id="KW-0012">Acyltransferase</keyword>
<dbReference type="GO" id="GO:0005737">
    <property type="term" value="C:cytoplasm"/>
    <property type="evidence" value="ECO:0007669"/>
    <property type="project" value="TreeGrafter"/>
</dbReference>
<comment type="cofactor">
    <cofactor evidence="1">
        <name>[4Fe-4S] cluster</name>
        <dbReference type="ChEBI" id="CHEBI:49883"/>
    </cofactor>
</comment>
<gene>
    <name evidence="11" type="ORF">COY87_02905</name>
</gene>
<evidence type="ECO:0000259" key="10">
    <source>
        <dbReference type="PROSITE" id="PS51918"/>
    </source>
</evidence>
<evidence type="ECO:0000313" key="12">
    <source>
        <dbReference type="Proteomes" id="UP000229401"/>
    </source>
</evidence>
<dbReference type="PROSITE" id="PS51918">
    <property type="entry name" value="RADICAL_SAM"/>
    <property type="match status" value="1"/>
</dbReference>
<dbReference type="InterPro" id="IPR058240">
    <property type="entry name" value="rSAM_sf"/>
</dbReference>
<dbReference type="GO" id="GO:0002926">
    <property type="term" value="P:tRNA wobble base 5-methoxycarbonylmethyl-2-thiouridinylation"/>
    <property type="evidence" value="ECO:0007669"/>
    <property type="project" value="TreeGrafter"/>
</dbReference>
<comment type="caution">
    <text evidence="11">The sequence shown here is derived from an EMBL/GenBank/DDBJ whole genome shotgun (WGS) entry which is preliminary data.</text>
</comment>
<dbReference type="Proteomes" id="UP000229401">
    <property type="component" value="Unassembled WGS sequence"/>
</dbReference>
<dbReference type="PANTHER" id="PTHR11135">
    <property type="entry name" value="HISTONE ACETYLTRANSFERASE-RELATED"/>
    <property type="match status" value="1"/>
</dbReference>
<keyword evidence="7" id="KW-0408">Iron</keyword>
<dbReference type="InterPro" id="IPR013785">
    <property type="entry name" value="Aldolase_TIM"/>
</dbReference>
<dbReference type="GO" id="GO:0046872">
    <property type="term" value="F:metal ion binding"/>
    <property type="evidence" value="ECO:0007669"/>
    <property type="project" value="UniProtKB-KW"/>
</dbReference>